<dbReference type="EMBL" id="ADBL01000642">
    <property type="status" value="NOT_ANNOTATED_CDS"/>
    <property type="molecule type" value="Genomic_DNA"/>
</dbReference>
<dbReference type="Pfam" id="PF10374">
    <property type="entry name" value="EST1"/>
    <property type="match status" value="1"/>
</dbReference>
<dbReference type="eggNOG" id="KOG2162">
    <property type="taxonomic scope" value="Eukaryota"/>
</dbReference>
<keyword evidence="1" id="KW-0866">Nonsense-mediated mRNA decay</keyword>
<dbReference type="InterPro" id="IPR045153">
    <property type="entry name" value="Est1/Ebs1-like"/>
</dbReference>
<dbReference type="AlphaFoldDB" id="A0A0C4DRU1"/>
<reference evidence="5" key="3">
    <citation type="submission" date="2011-03" db="EMBL/GenBank/DDBJ databases">
        <title>Annotation of Magnaporthe poae ATCC 64411.</title>
        <authorList>
            <person name="Ma L.-J."/>
            <person name="Dead R."/>
            <person name="Young S.K."/>
            <person name="Zeng Q."/>
            <person name="Gargeya S."/>
            <person name="Fitzgerald M."/>
            <person name="Haas B."/>
            <person name="Abouelleil A."/>
            <person name="Alvarado L."/>
            <person name="Arachchi H.M."/>
            <person name="Berlin A."/>
            <person name="Brown A."/>
            <person name="Chapman S.B."/>
            <person name="Chen Z."/>
            <person name="Dunbar C."/>
            <person name="Freedman E."/>
            <person name="Gearin G."/>
            <person name="Gellesch M."/>
            <person name="Goldberg J."/>
            <person name="Griggs A."/>
            <person name="Gujja S."/>
            <person name="Heiman D."/>
            <person name="Howarth C."/>
            <person name="Larson L."/>
            <person name="Lui A."/>
            <person name="MacDonald P.J.P."/>
            <person name="Mehta T."/>
            <person name="Montmayeur A."/>
            <person name="Murphy C."/>
            <person name="Neiman D."/>
            <person name="Pearson M."/>
            <person name="Priest M."/>
            <person name="Roberts A."/>
            <person name="Saif S."/>
            <person name="Shea T."/>
            <person name="Shenoy N."/>
            <person name="Sisk P."/>
            <person name="Stolte C."/>
            <person name="Sykes S."/>
            <person name="Yandava C."/>
            <person name="Wortman J."/>
            <person name="Nusbaum C."/>
            <person name="Birren B."/>
        </authorList>
    </citation>
    <scope>NUCLEOTIDE SEQUENCE</scope>
    <source>
        <strain evidence="5">ATCC 64411</strain>
    </source>
</reference>
<reference evidence="7" key="1">
    <citation type="submission" date="2010-05" db="EMBL/GenBank/DDBJ databases">
        <title>The genome sequence of Magnaporthe poae strain ATCC 64411.</title>
        <authorList>
            <person name="Ma L.-J."/>
            <person name="Dead R."/>
            <person name="Young S."/>
            <person name="Zeng Q."/>
            <person name="Koehrsen M."/>
            <person name="Alvarado L."/>
            <person name="Berlin A."/>
            <person name="Chapman S.B."/>
            <person name="Chen Z."/>
            <person name="Freedman E."/>
            <person name="Gellesch M."/>
            <person name="Goldberg J."/>
            <person name="Griggs A."/>
            <person name="Gujja S."/>
            <person name="Heilman E.R."/>
            <person name="Heiman D."/>
            <person name="Hepburn T."/>
            <person name="Howarth C."/>
            <person name="Jen D."/>
            <person name="Larson L."/>
            <person name="Mehta T."/>
            <person name="Neiman D."/>
            <person name="Pearson M."/>
            <person name="Roberts A."/>
            <person name="Saif S."/>
            <person name="Shea T."/>
            <person name="Shenoy N."/>
            <person name="Sisk P."/>
            <person name="Stolte C."/>
            <person name="Sykes S."/>
            <person name="Walk T."/>
            <person name="White J."/>
            <person name="Yandava C."/>
            <person name="Haas B."/>
            <person name="Nusbaum C."/>
            <person name="Birren B."/>
        </authorList>
    </citation>
    <scope>NUCLEOTIDE SEQUENCE [LARGE SCALE GENOMIC DNA]</scope>
    <source>
        <strain evidence="7">ATCC 64411 / 73-15</strain>
    </source>
</reference>
<dbReference type="InterPro" id="IPR011990">
    <property type="entry name" value="TPR-like_helical_dom_sf"/>
</dbReference>
<dbReference type="EnsemblFungi" id="MAPG_02609T0">
    <property type="protein sequence ID" value="MAPG_02609T0"/>
    <property type="gene ID" value="MAPG_02609"/>
</dbReference>
<dbReference type="EMBL" id="GL876967">
    <property type="protein sequence ID" value="KLU83552.1"/>
    <property type="molecule type" value="Genomic_DNA"/>
</dbReference>
<evidence type="ECO:0000259" key="4">
    <source>
        <dbReference type="Pfam" id="PF10374"/>
    </source>
</evidence>
<evidence type="ECO:0000313" key="5">
    <source>
        <dbReference type="EMBL" id="KLU83552.1"/>
    </source>
</evidence>
<dbReference type="GO" id="GO:0000184">
    <property type="term" value="P:nuclear-transcribed mRNA catabolic process, nonsense-mediated decay"/>
    <property type="evidence" value="ECO:0007669"/>
    <property type="project" value="UniProtKB-KW"/>
</dbReference>
<gene>
    <name evidence="5" type="ORF">MAPG_02609</name>
</gene>
<feature type="compositionally biased region" description="Polar residues" evidence="2">
    <location>
        <begin position="842"/>
        <end position="869"/>
    </location>
</feature>
<sequence>MATPAAPSAAEIWKEALKCRRSVEKKTEAFQKAIGTGNENAYFDTLDEALSAFRLGCMATVFNDFNFATEKKVDKQLWQAHALINNKFRSVLSTLSSRTDPKAVLHRLVERKYAKFLRTSQYFYKGYLQRLSQRYPIPELERVAHSVKTDDDDAQVEIARDRNPDINARVLVSCHGTLLHLGDLARYRGQVDRKAQLFDKPMPYYSLANDLIPVSGHAHHQMAVVYLGEKERDLAVVYHLYRALAVQDPHPNALQNLEVEFKKLRPSSPPRGRNASLDPQITLATWFVKLQAIFYTGETVPQQAELEGEVTHRMQMLLVTKGTNEVLMQMTLTNITAYHIARQRAEETWSVELSQSCQFMLSFNVRMILAVSRVVMKEVQGALEAMPDEEAASTSASAKETGRFLAVMTTGVPILRIFMIWICLHRADLVKYADHLPHLVQAHASLAETISLLIEVFGNEGLGMPTAEYLLEEDIETIGFEPLRNEAAPFVCRAMHYTLDGKQKQRLEDDGSKKLPDTLEALSRINDIINCGYFLATDPNYPLQITQTQKGSKTFTTLTVAVGGGNDSHGPGSQRGSVANFATQPVTPQKAAAQITPVPLNSMSEGPKEDAEMAKTDVPVQEEPSLGVEADGSAATDFGIDGETLDRVNEFLMPPEVGSSPKSPVMDETSYGMHSATANEIFGALEPATTTPTSASKKAFPGLPWNLIYTPTPYGTVGNVAGGSPILAPPTVDFGQQYPSAAATSPSEQVLMPAGLGAPTTGQTQRPSIRSQAPIQQQPITEPGRREMYDHERMEEVAKAGTWKVDQRHHPILVPTPRIPASNSLQSLSSLSSHSPGGAARQQRSPSYTATPFFQSSNFSPGASGLPQINSPWGLPPAARVARVNENDRVTTAPKWPTESSIWGSSEPAGLNGQSQSQAFYGSVRASEDSTNAYEQDTALLQKTMVNQTKAAGKL</sequence>
<name>A0A0C4DRU1_MAGP6</name>
<feature type="domain" description="DNA/RNA-binding" evidence="3">
    <location>
        <begin position="203"/>
        <end position="486"/>
    </location>
</feature>
<evidence type="ECO:0000256" key="2">
    <source>
        <dbReference type="SAM" id="MobiDB-lite"/>
    </source>
</evidence>
<dbReference type="OrthoDB" id="69928at2759"/>
<keyword evidence="7" id="KW-1185">Reference proteome</keyword>
<dbReference type="GO" id="GO:0005634">
    <property type="term" value="C:nucleus"/>
    <property type="evidence" value="ECO:0007669"/>
    <property type="project" value="UniProtKB-SubCell"/>
</dbReference>
<feature type="compositionally biased region" description="Polar residues" evidence="2">
    <location>
        <begin position="760"/>
        <end position="778"/>
    </location>
</feature>
<comment type="subcellular location">
    <subcellularLocation>
        <location evidence="1">Nucleus</location>
    </subcellularLocation>
</comment>
<dbReference type="Proteomes" id="UP000011715">
    <property type="component" value="Unassembled WGS sequence"/>
</dbReference>
<dbReference type="STRING" id="644358.A0A0C4DRU1"/>
<feature type="region of interest" description="Disordered" evidence="2">
    <location>
        <begin position="889"/>
        <end position="927"/>
    </location>
</feature>
<evidence type="ECO:0000313" key="7">
    <source>
        <dbReference type="Proteomes" id="UP000011715"/>
    </source>
</evidence>
<dbReference type="PANTHER" id="PTHR15696">
    <property type="entry name" value="SMG-7 SUPPRESSOR WITH MORPHOLOGICAL EFFECT ON GENITALIA PROTEIN 7"/>
    <property type="match status" value="1"/>
</dbReference>
<protein>
    <recommendedName>
        <fullName evidence="1">Nonsense-mediated mRNA decay factor</fullName>
    </recommendedName>
</protein>
<organism evidence="6 7">
    <name type="scientific">Magnaporthiopsis poae (strain ATCC 64411 / 73-15)</name>
    <name type="common">Kentucky bluegrass fungus</name>
    <name type="synonym">Magnaporthe poae</name>
    <dbReference type="NCBI Taxonomy" id="644358"/>
    <lineage>
        <taxon>Eukaryota</taxon>
        <taxon>Fungi</taxon>
        <taxon>Dikarya</taxon>
        <taxon>Ascomycota</taxon>
        <taxon>Pezizomycotina</taxon>
        <taxon>Sordariomycetes</taxon>
        <taxon>Sordariomycetidae</taxon>
        <taxon>Magnaporthales</taxon>
        <taxon>Magnaporthaceae</taxon>
        <taxon>Magnaporthiopsis</taxon>
    </lineage>
</organism>
<dbReference type="OMA" id="NSCHFTL"/>
<reference evidence="6" key="4">
    <citation type="journal article" date="2015" name="G3 (Bethesda)">
        <title>Genome sequences of three phytopathogenic species of the Magnaporthaceae family of fungi.</title>
        <authorList>
            <person name="Okagaki L.H."/>
            <person name="Nunes C.C."/>
            <person name="Sailsbery J."/>
            <person name="Clay B."/>
            <person name="Brown D."/>
            <person name="John T."/>
            <person name="Oh Y."/>
            <person name="Young N."/>
            <person name="Fitzgerald M."/>
            <person name="Haas B.J."/>
            <person name="Zeng Q."/>
            <person name="Young S."/>
            <person name="Adiconis X."/>
            <person name="Fan L."/>
            <person name="Levin J.Z."/>
            <person name="Mitchell T.K."/>
            <person name="Okubara P.A."/>
            <person name="Farman M.L."/>
            <person name="Kohn L.M."/>
            <person name="Birren B."/>
            <person name="Ma L.-J."/>
            <person name="Dean R.A."/>
        </authorList>
    </citation>
    <scope>NUCLEOTIDE SEQUENCE</scope>
    <source>
        <strain evidence="6">ATCC 64411 / 73-15</strain>
    </source>
</reference>
<feature type="compositionally biased region" description="Low complexity" evidence="2">
    <location>
        <begin position="822"/>
        <end position="835"/>
    </location>
</feature>
<feature type="region of interest" description="Disordered" evidence="2">
    <location>
        <begin position="816"/>
        <end position="869"/>
    </location>
</feature>
<proteinExistence type="predicted"/>
<dbReference type="VEuPathDB" id="FungiDB:MAPG_02609"/>
<dbReference type="InterPro" id="IPR019458">
    <property type="entry name" value="Est1-like_N"/>
</dbReference>
<feature type="domain" description="Telomerase activating protein Est1-like N-terminal" evidence="4">
    <location>
        <begin position="72"/>
        <end position="191"/>
    </location>
</feature>
<comment type="function">
    <text evidence="1">Plays a role in nonsense-mediated mRNA decay.</text>
</comment>
<evidence type="ECO:0000313" key="6">
    <source>
        <dbReference type="EnsemblFungi" id="MAPG_02609T0"/>
    </source>
</evidence>
<keyword evidence="1" id="KW-0539">Nucleus</keyword>
<reference evidence="5" key="2">
    <citation type="submission" date="2010-05" db="EMBL/GenBank/DDBJ databases">
        <title>The Genome Sequence of Magnaporthe poae strain ATCC 64411.</title>
        <authorList>
            <consortium name="The Broad Institute Genome Sequencing Platform"/>
            <consortium name="Broad Institute Genome Sequencing Center for Infectious Disease"/>
            <person name="Ma L.-J."/>
            <person name="Dead R."/>
            <person name="Young S."/>
            <person name="Zeng Q."/>
            <person name="Koehrsen M."/>
            <person name="Alvarado L."/>
            <person name="Berlin A."/>
            <person name="Chapman S.B."/>
            <person name="Chen Z."/>
            <person name="Freedman E."/>
            <person name="Gellesch M."/>
            <person name="Goldberg J."/>
            <person name="Griggs A."/>
            <person name="Gujja S."/>
            <person name="Heilman E.R."/>
            <person name="Heiman D."/>
            <person name="Hepburn T."/>
            <person name="Howarth C."/>
            <person name="Jen D."/>
            <person name="Larson L."/>
            <person name="Mehta T."/>
            <person name="Neiman D."/>
            <person name="Pearson M."/>
            <person name="Roberts A."/>
            <person name="Saif S."/>
            <person name="Shea T."/>
            <person name="Shenoy N."/>
            <person name="Sisk P."/>
            <person name="Stolte C."/>
            <person name="Sykes S."/>
            <person name="Walk T."/>
            <person name="White J."/>
            <person name="Yandava C."/>
            <person name="Haas B."/>
            <person name="Nusbaum C."/>
            <person name="Birren B."/>
        </authorList>
    </citation>
    <scope>NUCLEOTIDE SEQUENCE</scope>
    <source>
        <strain evidence="5">ATCC 64411</strain>
    </source>
</reference>
<dbReference type="Pfam" id="PF10373">
    <property type="entry name" value="EST1_DNA_bind"/>
    <property type="match status" value="1"/>
</dbReference>
<dbReference type="Gene3D" id="1.25.40.10">
    <property type="entry name" value="Tetratricopeptide repeat domain"/>
    <property type="match status" value="1"/>
</dbReference>
<reference evidence="6" key="5">
    <citation type="submission" date="2015-06" db="UniProtKB">
        <authorList>
            <consortium name="EnsemblFungi"/>
        </authorList>
    </citation>
    <scope>IDENTIFICATION</scope>
    <source>
        <strain evidence="6">ATCC 64411</strain>
    </source>
</reference>
<accession>A0A0C4DRU1</accession>
<feature type="region of interest" description="Disordered" evidence="2">
    <location>
        <begin position="759"/>
        <end position="778"/>
    </location>
</feature>
<dbReference type="PANTHER" id="PTHR15696:SF36">
    <property type="entry name" value="NONSENSE-MEDIATED MRNA DECAY FACTOR"/>
    <property type="match status" value="1"/>
</dbReference>
<evidence type="ECO:0000259" key="3">
    <source>
        <dbReference type="Pfam" id="PF10373"/>
    </source>
</evidence>
<dbReference type="SUPFAM" id="SSF48452">
    <property type="entry name" value="TPR-like"/>
    <property type="match status" value="1"/>
</dbReference>
<evidence type="ECO:0000256" key="1">
    <source>
        <dbReference type="RuleBase" id="RU369098"/>
    </source>
</evidence>
<dbReference type="InterPro" id="IPR018834">
    <property type="entry name" value="DNA/RNA-bd_Est1-type"/>
</dbReference>